<dbReference type="Pfam" id="PF00337">
    <property type="entry name" value="Gal-bind_lectin"/>
    <property type="match status" value="1"/>
</dbReference>
<evidence type="ECO:0000256" key="1">
    <source>
        <dbReference type="ARBA" id="ARBA00005966"/>
    </source>
</evidence>
<dbReference type="GO" id="GO:0030246">
    <property type="term" value="F:carbohydrate binding"/>
    <property type="evidence" value="ECO:0007669"/>
    <property type="project" value="UniProtKB-KW"/>
</dbReference>
<protein>
    <recommendedName>
        <fullName evidence="5">Galectin domain-containing protein</fullName>
    </recommendedName>
</protein>
<comment type="similarity">
    <text evidence="1">Belongs to the TECPR1 family.</text>
</comment>
<dbReference type="Pfam" id="PF06398">
    <property type="entry name" value="Pex24p"/>
    <property type="match status" value="1"/>
</dbReference>
<sequence length="1413" mass="156989">MPSSLLFAINNEGRVFGLSTTGTKWREFVYLGLEFKHLSAVPHFMWAVGGDRQVYVHVHGLDIPIRIKEESYENERWLPLEGFSGRLLPTDRYHFSSADGTKDRSFEKIRSPSMAWQWEGDWHLETTLDGQPLDHDGWSYAIDFPATFHPKKQWKSCVRRRKWIRYRRYSALNSWCAIAPLHKDPTREPFIDVAAGGQNVPGGDPGHLLVWAITAHGRVMFRTGVSTTAPEGLRWSSITVPPGCEVTQISVGPTGLVWAVLWNGRALVRTGVTRENPTGDFWLEIAAPEELKLLQVSVGTNAIWAVTRDHRVWFRKGVRGESAGMNDELAKGSGWVEMVGNMASVSVASNDQVWAVGSEDRCIYFRTGVLPSELTGKKWRPIHAPTQLSRTSSNASLWSSSGKKRGSISRSARDKRVRSWSSLSRGNASTSEPPSVLRDWEETSRSAPTPTSLRLQPALWQKSSDGTSLLNRADLSEESVAESNSTGKRSEEDIHSSEQSSTEALHAIPTIKEHSEGCVTELPPVFVVEKAGAKKSSSVWSPIRSVGSVVGMEVHAELDGVAFDPEGSGDSGVFGEGYDEDDLFEDEGDMVWVMVEAGACHVDPMCPPNWFIEIHSTSEMETSKPWRLKIIQELKRRTAREVTGFDDYEKAVEMSSWVKTGKARCLVKDTTNQYEDCTIELEWVGCEKGSLDSGTLTIMSPDKTHTKMQFSLSEITCVVCCSEPAHPRIAIHTPKLTRGSTPLKLEFSGDLDMEDWMANLTSGNKESLPIKGLGNWSMLANALVVLSSTAEDGEIEVRISVGCLACMGLRVPELPGSPPTWEMFSFSIQRPWRFSINLQCQHVSSHPVAKSIKDPRDVALHFNPRFEDSVIVRNWMANGEWGEEEREGPMVLKPGSDFRVDILCKEDGFKISVDGTVFTYFEHRQKPHLVTHVSIHGDITLKKVVYQSKMVIVHPVDMFWRQMGGHLRRVETCSAGVTWGIGYDCTAWVYTGGWGGSFLKGKARWGGGGLETSSGGINQMNDTHSFFVYENQRWNPLTGYTSHGLPTDRYMWSDVTGRHKRTREKTKLLSMHWQWVSDWYIDFHTPGGVDKEGWQYAIDFPSTYHGQKGFTDYVRRRRWVRKAQLTTSGPWHELGTTKLLDISLHLANTLVVLSSTAEDEEIEVRISLANALVVLTSTAEDEDIEARISVDNDSEVDSLIDVWAVAINGDALYRNDVSSSSPTLANALVVLSSTAEDGEIEVRISGVSWEHIPSDQPLASISCGPDNQVWAVGKNGSAYWRFGINSSKRMGDVWETVEPPSGKTLKQVSVGRSAVWVLDSAGQLSVRREVTPVFPEGTHWQTLPSTLADSASQGYKSNNSPSPCAVEFRHVSAGPVLGEVWAITGTGVVCRRIGGNWQHVSARGCNVKPQSVS</sequence>
<dbReference type="InterPro" id="IPR010482">
    <property type="entry name" value="TECPR1-like_DysF"/>
</dbReference>
<dbReference type="SMART" id="SM00908">
    <property type="entry name" value="Gal-bind_lectin"/>
    <property type="match status" value="1"/>
</dbReference>
<name>A0A7R9PH55_TIMGE</name>
<feature type="compositionally biased region" description="Polar residues" evidence="4">
    <location>
        <begin position="445"/>
        <end position="454"/>
    </location>
</feature>
<gene>
    <name evidence="6" type="ORF">TGEB3V08_LOCUS502</name>
</gene>
<dbReference type="InterPro" id="IPR001079">
    <property type="entry name" value="Galectin_CRD"/>
</dbReference>
<dbReference type="CDD" id="cd00070">
    <property type="entry name" value="GLECT"/>
    <property type="match status" value="1"/>
</dbReference>
<dbReference type="EMBL" id="OE839190">
    <property type="protein sequence ID" value="CAD7586073.1"/>
    <property type="molecule type" value="Genomic_DNA"/>
</dbReference>
<feature type="region of interest" description="Disordered" evidence="4">
    <location>
        <begin position="470"/>
        <end position="504"/>
    </location>
</feature>
<feature type="domain" description="Galectin" evidence="5">
    <location>
        <begin position="810"/>
        <end position="947"/>
    </location>
</feature>
<evidence type="ECO:0000313" key="6">
    <source>
        <dbReference type="EMBL" id="CAD7586073.1"/>
    </source>
</evidence>
<dbReference type="SUPFAM" id="SSF49899">
    <property type="entry name" value="Concanavalin A-like lectins/glucanases"/>
    <property type="match status" value="1"/>
</dbReference>
<evidence type="ECO:0000259" key="5">
    <source>
        <dbReference type="PROSITE" id="PS51304"/>
    </source>
</evidence>
<dbReference type="PANTHER" id="PTHR23250:SF1">
    <property type="entry name" value="TECTONIN BETA-PROPELLER REPEAT-CONTAINING PROTEIN 1"/>
    <property type="match status" value="1"/>
</dbReference>
<dbReference type="SMART" id="SM00276">
    <property type="entry name" value="GLECT"/>
    <property type="match status" value="1"/>
</dbReference>
<evidence type="ECO:0000256" key="3">
    <source>
        <dbReference type="ARBA" id="ARBA00022737"/>
    </source>
</evidence>
<accession>A0A7R9PH55</accession>
<dbReference type="InterPro" id="IPR051513">
    <property type="entry name" value="Tectonin_beta-prop"/>
</dbReference>
<dbReference type="Gene3D" id="2.60.120.200">
    <property type="match status" value="1"/>
</dbReference>
<dbReference type="PANTHER" id="PTHR23250">
    <property type="entry name" value="DYSFERLIN-RELATED"/>
    <property type="match status" value="1"/>
</dbReference>
<dbReference type="InterPro" id="IPR013320">
    <property type="entry name" value="ConA-like_dom_sf"/>
</dbReference>
<feature type="compositionally biased region" description="Basic residues" evidence="4">
    <location>
        <begin position="402"/>
        <end position="418"/>
    </location>
</feature>
<dbReference type="SMART" id="SM00694">
    <property type="entry name" value="DysFC"/>
    <property type="match status" value="2"/>
</dbReference>
<proteinExistence type="inferred from homology"/>
<dbReference type="Pfam" id="PF06462">
    <property type="entry name" value="Hyd_WA"/>
    <property type="match status" value="2"/>
</dbReference>
<feature type="compositionally biased region" description="Polar residues" evidence="4">
    <location>
        <begin position="419"/>
        <end position="433"/>
    </location>
</feature>
<dbReference type="GO" id="GO:0005737">
    <property type="term" value="C:cytoplasm"/>
    <property type="evidence" value="ECO:0007669"/>
    <property type="project" value="UniProtKB-ARBA"/>
</dbReference>
<dbReference type="InterPro" id="IPR006624">
    <property type="entry name" value="Beta-propeller_rpt_TECPR"/>
</dbReference>
<dbReference type="PROSITE" id="PS51304">
    <property type="entry name" value="GALECTIN"/>
    <property type="match status" value="1"/>
</dbReference>
<dbReference type="SMART" id="SM00706">
    <property type="entry name" value="TECPR"/>
    <property type="match status" value="9"/>
</dbReference>
<organism evidence="6">
    <name type="scientific">Timema genevievae</name>
    <name type="common">Walking stick</name>
    <dbReference type="NCBI Taxonomy" id="629358"/>
    <lineage>
        <taxon>Eukaryota</taxon>
        <taxon>Metazoa</taxon>
        <taxon>Ecdysozoa</taxon>
        <taxon>Arthropoda</taxon>
        <taxon>Hexapoda</taxon>
        <taxon>Insecta</taxon>
        <taxon>Pterygota</taxon>
        <taxon>Neoptera</taxon>
        <taxon>Polyneoptera</taxon>
        <taxon>Phasmatodea</taxon>
        <taxon>Timematodea</taxon>
        <taxon>Timematoidea</taxon>
        <taxon>Timematidae</taxon>
        <taxon>Timema</taxon>
    </lineage>
</organism>
<dbReference type="InterPro" id="IPR006614">
    <property type="entry name" value="Peroxin/Ferlin"/>
</dbReference>
<keyword evidence="2" id="KW-0430">Lectin</keyword>
<keyword evidence="3" id="KW-0677">Repeat</keyword>
<dbReference type="Pfam" id="PF19193">
    <property type="entry name" value="Tectonin"/>
    <property type="match status" value="2"/>
</dbReference>
<feature type="region of interest" description="Disordered" evidence="4">
    <location>
        <begin position="385"/>
        <end position="458"/>
    </location>
</feature>
<evidence type="ECO:0000256" key="4">
    <source>
        <dbReference type="SAM" id="MobiDB-lite"/>
    </source>
</evidence>
<dbReference type="SMART" id="SM00693">
    <property type="entry name" value="DysFN"/>
    <property type="match status" value="2"/>
</dbReference>
<reference evidence="6" key="1">
    <citation type="submission" date="2020-11" db="EMBL/GenBank/DDBJ databases">
        <authorList>
            <person name="Tran Van P."/>
        </authorList>
    </citation>
    <scope>NUCLEOTIDE SEQUENCE</scope>
</reference>
<feature type="compositionally biased region" description="Polar residues" evidence="4">
    <location>
        <begin position="386"/>
        <end position="398"/>
    </location>
</feature>
<dbReference type="GO" id="GO:0098588">
    <property type="term" value="C:bounding membrane of organelle"/>
    <property type="evidence" value="ECO:0007669"/>
    <property type="project" value="UniProtKB-ARBA"/>
</dbReference>
<evidence type="ECO:0000256" key="2">
    <source>
        <dbReference type="ARBA" id="ARBA00022734"/>
    </source>
</evidence>